<feature type="chain" id="PRO_5007863355" description="alpha-1,2-Mannosidase" evidence="15">
    <location>
        <begin position="24"/>
        <end position="632"/>
    </location>
</feature>
<evidence type="ECO:0000256" key="15">
    <source>
        <dbReference type="SAM" id="SignalP"/>
    </source>
</evidence>
<feature type="compositionally biased region" description="Acidic residues" evidence="14">
    <location>
        <begin position="620"/>
        <end position="632"/>
    </location>
</feature>
<feature type="binding site" evidence="11">
    <location>
        <position position="497"/>
    </location>
    <ligand>
        <name>Ca(2+)</name>
        <dbReference type="ChEBI" id="CHEBI:29108"/>
    </ligand>
</feature>
<dbReference type="GO" id="GO:0005783">
    <property type="term" value="C:endoplasmic reticulum"/>
    <property type="evidence" value="ECO:0007669"/>
    <property type="project" value="TreeGrafter"/>
</dbReference>
<dbReference type="Proteomes" id="UP000077266">
    <property type="component" value="Unassembled WGS sequence"/>
</dbReference>
<dbReference type="GO" id="GO:0005975">
    <property type="term" value="P:carbohydrate metabolic process"/>
    <property type="evidence" value="ECO:0007669"/>
    <property type="project" value="InterPro"/>
</dbReference>
<keyword evidence="11" id="KW-0479">Metal-binding</keyword>
<evidence type="ECO:0000256" key="14">
    <source>
        <dbReference type="SAM" id="MobiDB-lite"/>
    </source>
</evidence>
<evidence type="ECO:0000256" key="10">
    <source>
        <dbReference type="ARBA" id="ARBA00048605"/>
    </source>
</evidence>
<dbReference type="AlphaFoldDB" id="A0A165NRC6"/>
<feature type="compositionally biased region" description="Acidic residues" evidence="14">
    <location>
        <begin position="595"/>
        <end position="604"/>
    </location>
</feature>
<keyword evidence="6 12" id="KW-1015">Disulfide bond</keyword>
<dbReference type="GO" id="GO:0036503">
    <property type="term" value="P:ERAD pathway"/>
    <property type="evidence" value="ECO:0007669"/>
    <property type="project" value="UniProtKB-ARBA"/>
</dbReference>
<organism evidence="16 17">
    <name type="scientific">Exidia glandulosa HHB12029</name>
    <dbReference type="NCBI Taxonomy" id="1314781"/>
    <lineage>
        <taxon>Eukaryota</taxon>
        <taxon>Fungi</taxon>
        <taxon>Dikarya</taxon>
        <taxon>Basidiomycota</taxon>
        <taxon>Agaricomycotina</taxon>
        <taxon>Agaricomycetes</taxon>
        <taxon>Auriculariales</taxon>
        <taxon>Exidiaceae</taxon>
        <taxon>Exidia</taxon>
    </lineage>
</organism>
<dbReference type="OrthoDB" id="8118055at2759"/>
<dbReference type="InParanoid" id="A0A165NRC6"/>
<proteinExistence type="inferred from homology"/>
<dbReference type="STRING" id="1314781.A0A165NRC6"/>
<keyword evidence="5 13" id="KW-0378">Hydrolase</keyword>
<keyword evidence="4 15" id="KW-0732">Signal</keyword>
<feature type="region of interest" description="Disordered" evidence="14">
    <location>
        <begin position="504"/>
        <end position="632"/>
    </location>
</feature>
<evidence type="ECO:0000256" key="5">
    <source>
        <dbReference type="ARBA" id="ARBA00022801"/>
    </source>
</evidence>
<evidence type="ECO:0000256" key="2">
    <source>
        <dbReference type="ARBA" id="ARBA00004922"/>
    </source>
</evidence>
<keyword evidence="11" id="KW-0106">Calcium</keyword>
<keyword evidence="17" id="KW-1185">Reference proteome</keyword>
<evidence type="ECO:0000256" key="11">
    <source>
        <dbReference type="PIRSR" id="PIRSR601382-2"/>
    </source>
</evidence>
<comment type="similarity">
    <text evidence="3 13">Belongs to the glycosyl hydrolase 47 family.</text>
</comment>
<evidence type="ECO:0000313" key="17">
    <source>
        <dbReference type="Proteomes" id="UP000077266"/>
    </source>
</evidence>
<feature type="compositionally biased region" description="Acidic residues" evidence="14">
    <location>
        <begin position="524"/>
        <end position="539"/>
    </location>
</feature>
<evidence type="ECO:0000256" key="7">
    <source>
        <dbReference type="ARBA" id="ARBA00023180"/>
    </source>
</evidence>
<feature type="compositionally biased region" description="Acidic residues" evidence="14">
    <location>
        <begin position="554"/>
        <end position="564"/>
    </location>
</feature>
<keyword evidence="8 13" id="KW-0326">Glycosidase</keyword>
<comment type="catalytic activity">
    <reaction evidence="9">
        <text>N(4)-(alpha-D-Man-(1-&gt;2)-alpha-D-Man-(1-&gt;2)-alpha-D-Man-(1-&gt;3)-[alpha-D-Man-(1-&gt;3)-[alpha-D-Man-(1-&gt;2)-alpha-D-Man-(1-&gt;6)]-alpha-D-Man-(1-&gt;6)]-beta-D-Man-(1-&gt;4)-beta-D-GlcNAc-(1-&gt;4)-beta-D-GlcNAc)-L-asparaginyl-[protein] (N-glucan mannose isomer 8A1,2,3B1,3) + 3 H2O = N(4)-(alpha-D-Man-(1-&gt;3)-[alpha-D-Man-(1-&gt;3)-[alpha-D-Man-(1-&gt;6)]-alpha-D-Man-(1-&gt;6)]-beta-D-Man-(1-&gt;4)-beta-D-GlcNAc-(1-&gt;4)-beta-D-GlcNAc)-L-asparaginyl-[protein] (N-glucan mannose isomer 5A1,2) + 3 beta-D-mannose</text>
        <dbReference type="Rhea" id="RHEA:56028"/>
        <dbReference type="Rhea" id="RHEA-COMP:14358"/>
        <dbReference type="Rhea" id="RHEA-COMP:14367"/>
        <dbReference type="ChEBI" id="CHEBI:15377"/>
        <dbReference type="ChEBI" id="CHEBI:28563"/>
        <dbReference type="ChEBI" id="CHEBI:59087"/>
        <dbReference type="ChEBI" id="CHEBI:60628"/>
        <dbReference type="EC" id="3.2.1.113"/>
    </reaction>
</comment>
<dbReference type="SUPFAM" id="SSF48225">
    <property type="entry name" value="Seven-hairpin glycosidases"/>
    <property type="match status" value="1"/>
</dbReference>
<keyword evidence="7" id="KW-0325">Glycoprotein</keyword>
<dbReference type="EC" id="3.2.1.-" evidence="13"/>
<comment type="pathway">
    <text evidence="2">Protein modification; protein glycosylation.</text>
</comment>
<evidence type="ECO:0000256" key="13">
    <source>
        <dbReference type="RuleBase" id="RU361193"/>
    </source>
</evidence>
<name>A0A165NRC6_EXIGL</name>
<feature type="compositionally biased region" description="Low complexity" evidence="14">
    <location>
        <begin position="508"/>
        <end position="523"/>
    </location>
</feature>
<sequence length="632" mass="68381">MRRSTYLPLSLSLSISIPSLVAAANVQKAGLTLPSDAASNAQLVKDVFLDAYGAYKDKAWGHDDLAPVSGGFKDTRNGWGSSVFDALGTLKIMGEEDLFQEAVEYATRVDFSKSNTDDHVSLFESTIRYLGALLAAFDLSSQSSSALLTSATFLADKLLYAYPVDSGYVTPVGSVDFSTNTPDVGDGGPNGLAAAASNILEFYKLSQYTGNGTYLKFADMTMRAIASNPNPVFPGLPPLQVNKDGSGVGSTVNWDGGYDSYLEYLLKYARLTNFADDPLWAKTWTDAVESSITHLVKQSSGGDKLYFLTSYDSEHGSSYSMGDLACFAGGNWIMGGKLLDRDDFVDWGLKITDACISTYFATSTGLGPGGWAFKGADGGGADPPSEQKEFFEKNGFWITSADYNVRPEVFESAFYAWRATGDRKYYDFAADGIKAMQKYMKSNFGYAPLKDVMRAEVTTDNQGDDLESFFFAEVMKYLYLTFDDPEHISLDTWVFNTESHPFLPANATSTDPPSPTTTTLPEPSETDSGDEPCSGDDGNESPAPEPTATIAPDPCEDDEDDDPSPPEPTPTETDPDPCEDDEDEPQPTSTLTDPDPCEEDDEPEPAPTSTSIPVPPQPTEEPEPDCPEGDDE</sequence>
<dbReference type="Gene3D" id="1.50.10.10">
    <property type="match status" value="1"/>
</dbReference>
<evidence type="ECO:0000256" key="8">
    <source>
        <dbReference type="ARBA" id="ARBA00023295"/>
    </source>
</evidence>
<dbReference type="GO" id="GO:0004571">
    <property type="term" value="F:mannosyl-oligosaccharide 1,2-alpha-mannosidase activity"/>
    <property type="evidence" value="ECO:0007669"/>
    <property type="project" value="UniProtKB-EC"/>
</dbReference>
<evidence type="ECO:0000256" key="9">
    <source>
        <dbReference type="ARBA" id="ARBA00047669"/>
    </source>
</evidence>
<dbReference type="InterPro" id="IPR050749">
    <property type="entry name" value="Glycosyl_Hydrolase_47"/>
</dbReference>
<feature type="disulfide bond" evidence="12">
    <location>
        <begin position="326"/>
        <end position="355"/>
    </location>
</feature>
<dbReference type="PANTHER" id="PTHR11742:SF101">
    <property type="entry name" value="MANNOSYL-OLIGOSACCHARIDE ALPHA-1,2-MANNOSIDASE 1B"/>
    <property type="match status" value="1"/>
</dbReference>
<dbReference type="PANTHER" id="PTHR11742">
    <property type="entry name" value="MANNOSYL-OLIGOSACCHARIDE ALPHA-1,2-MANNOSIDASE-RELATED"/>
    <property type="match status" value="1"/>
</dbReference>
<evidence type="ECO:0000256" key="6">
    <source>
        <dbReference type="ARBA" id="ARBA00023157"/>
    </source>
</evidence>
<comment type="cofactor">
    <cofactor evidence="1 11">
        <name>Ca(2+)</name>
        <dbReference type="ChEBI" id="CHEBI:29108"/>
    </cofactor>
</comment>
<dbReference type="InterPro" id="IPR001382">
    <property type="entry name" value="Glyco_hydro_47"/>
</dbReference>
<reference evidence="16 17" key="1">
    <citation type="journal article" date="2016" name="Mol. Biol. Evol.">
        <title>Comparative Genomics of Early-Diverging Mushroom-Forming Fungi Provides Insights into the Origins of Lignocellulose Decay Capabilities.</title>
        <authorList>
            <person name="Nagy L.G."/>
            <person name="Riley R."/>
            <person name="Tritt A."/>
            <person name="Adam C."/>
            <person name="Daum C."/>
            <person name="Floudas D."/>
            <person name="Sun H."/>
            <person name="Yadav J.S."/>
            <person name="Pangilinan J."/>
            <person name="Larsson K.H."/>
            <person name="Matsuura K."/>
            <person name="Barry K."/>
            <person name="Labutti K."/>
            <person name="Kuo R."/>
            <person name="Ohm R.A."/>
            <person name="Bhattacharya S.S."/>
            <person name="Shirouzu T."/>
            <person name="Yoshinaga Y."/>
            <person name="Martin F.M."/>
            <person name="Grigoriev I.V."/>
            <person name="Hibbett D.S."/>
        </authorList>
    </citation>
    <scope>NUCLEOTIDE SEQUENCE [LARGE SCALE GENOMIC DNA]</scope>
    <source>
        <strain evidence="16 17">HHB12029</strain>
    </source>
</reference>
<dbReference type="InterPro" id="IPR036026">
    <property type="entry name" value="Seven-hairpin_glycosidases"/>
</dbReference>
<evidence type="ECO:0000256" key="1">
    <source>
        <dbReference type="ARBA" id="ARBA00001913"/>
    </source>
</evidence>
<evidence type="ECO:0000313" key="16">
    <source>
        <dbReference type="EMBL" id="KZW01108.1"/>
    </source>
</evidence>
<dbReference type="GO" id="GO:0005509">
    <property type="term" value="F:calcium ion binding"/>
    <property type="evidence" value="ECO:0007669"/>
    <property type="project" value="InterPro"/>
</dbReference>
<dbReference type="Pfam" id="PF01532">
    <property type="entry name" value="Glyco_hydro_47"/>
    <property type="match status" value="1"/>
</dbReference>
<protein>
    <recommendedName>
        <fullName evidence="13">alpha-1,2-Mannosidase</fullName>
        <ecNumber evidence="13">3.2.1.-</ecNumber>
    </recommendedName>
</protein>
<dbReference type="InterPro" id="IPR012341">
    <property type="entry name" value="6hp_glycosidase-like_sf"/>
</dbReference>
<dbReference type="GO" id="GO:0016020">
    <property type="term" value="C:membrane"/>
    <property type="evidence" value="ECO:0007669"/>
    <property type="project" value="InterPro"/>
</dbReference>
<evidence type="ECO:0000256" key="3">
    <source>
        <dbReference type="ARBA" id="ARBA00007658"/>
    </source>
</evidence>
<dbReference type="PRINTS" id="PR00747">
    <property type="entry name" value="GLYHDRLASE47"/>
</dbReference>
<evidence type="ECO:0000256" key="12">
    <source>
        <dbReference type="PIRSR" id="PIRSR601382-3"/>
    </source>
</evidence>
<feature type="signal peptide" evidence="15">
    <location>
        <begin position="1"/>
        <end position="23"/>
    </location>
</feature>
<dbReference type="EMBL" id="KV425896">
    <property type="protein sequence ID" value="KZW01108.1"/>
    <property type="molecule type" value="Genomic_DNA"/>
</dbReference>
<comment type="catalytic activity">
    <reaction evidence="10">
        <text>N(4)-(alpha-D-Man-(1-&gt;2)-alpha-D-Man-(1-&gt;2)-alpha-D-Man-(1-&gt;3)-[alpha-D-Man-(1-&gt;2)-alpha-D-Man-(1-&gt;3)-[alpha-D-Man-(1-&gt;2)-alpha-D-Man-(1-&gt;6)]-alpha-D-Man-(1-&gt;6)]-beta-D-Man-(1-&gt;4)-beta-D-GlcNAc-(1-&gt;4)-beta-D-GlcNAc)-L-asparaginyl-[protein] (N-glucan mannose isomer 9A1,2,3B1,2,3) + 4 H2O = N(4)-(alpha-D-Man-(1-&gt;3)-[alpha-D-Man-(1-&gt;3)-[alpha-D-Man-(1-&gt;6)]-alpha-D-Man-(1-&gt;6)]-beta-D-Man-(1-&gt;4)-beta-D-GlcNAc-(1-&gt;4)-beta-D-GlcNAc)-L-asparaginyl-[protein] (N-glucan mannose isomer 5A1,2) + 4 beta-D-mannose</text>
        <dbReference type="Rhea" id="RHEA:56008"/>
        <dbReference type="Rhea" id="RHEA-COMP:14356"/>
        <dbReference type="Rhea" id="RHEA-COMP:14367"/>
        <dbReference type="ChEBI" id="CHEBI:15377"/>
        <dbReference type="ChEBI" id="CHEBI:28563"/>
        <dbReference type="ChEBI" id="CHEBI:59087"/>
        <dbReference type="ChEBI" id="CHEBI:139493"/>
        <dbReference type="EC" id="3.2.1.113"/>
    </reaction>
</comment>
<accession>A0A165NRC6</accession>
<feature type="compositionally biased region" description="Acidic residues" evidence="14">
    <location>
        <begin position="573"/>
        <end position="585"/>
    </location>
</feature>
<evidence type="ECO:0000256" key="4">
    <source>
        <dbReference type="ARBA" id="ARBA00022729"/>
    </source>
</evidence>
<gene>
    <name evidence="16" type="ORF">EXIGLDRAFT_666651</name>
</gene>